<name>A0A1D8KNQ2_9CAUD</name>
<accession>A0A1D8KNQ2</accession>
<evidence type="ECO:0000313" key="2">
    <source>
        <dbReference type="EMBL" id="AOV60729.1"/>
    </source>
</evidence>
<dbReference type="GeneID" id="30307710"/>
<keyword evidence="3" id="KW-1185">Reference proteome</keyword>
<dbReference type="Pfam" id="PF03013">
    <property type="entry name" value="Pyr_excise"/>
    <property type="match status" value="1"/>
</dbReference>
<dbReference type="OrthoDB" id="9403at10239"/>
<dbReference type="Proteomes" id="UP000202784">
    <property type="component" value="Segment"/>
</dbReference>
<dbReference type="EMBL" id="KU686204">
    <property type="protein sequence ID" value="AOV60273.1"/>
    <property type="molecule type" value="Genomic_DNA"/>
</dbReference>
<dbReference type="Proteomes" id="UP000240393">
    <property type="component" value="Segment"/>
</dbReference>
<protein>
    <submittedName>
        <fullName evidence="1">Uncharacterized protein</fullName>
    </submittedName>
</protein>
<proteinExistence type="predicted"/>
<dbReference type="EMBL" id="KU686206">
    <property type="protein sequence ID" value="AOV60729.1"/>
    <property type="molecule type" value="Genomic_DNA"/>
</dbReference>
<evidence type="ECO:0000313" key="1">
    <source>
        <dbReference type="EMBL" id="AOV60273.1"/>
    </source>
</evidence>
<dbReference type="InterPro" id="IPR004260">
    <property type="entry name" value="Pyr-dimer_DNA_glycosylase"/>
</dbReference>
<dbReference type="RefSeq" id="YP_009322561.1">
    <property type="nucleotide sequence ID" value="NC_031922.1"/>
</dbReference>
<dbReference type="KEGG" id="vg:30307710"/>
<evidence type="ECO:0000313" key="4">
    <source>
        <dbReference type="Proteomes" id="UP000240393"/>
    </source>
</evidence>
<organism evidence="1 4">
    <name type="scientific">Synechococcus phage S-CAM9</name>
    <dbReference type="NCBI Taxonomy" id="1883369"/>
    <lineage>
        <taxon>Viruses</taxon>
        <taxon>Duplodnaviria</taxon>
        <taxon>Heunggongvirae</taxon>
        <taxon>Uroviricota</taxon>
        <taxon>Caudoviricetes</taxon>
        <taxon>Pantevenvirales</taxon>
        <taxon>Kyanoviridae</taxon>
        <taxon>Kanaloavirus</taxon>
        <taxon>Kanaloavirus scam9</taxon>
    </lineage>
</organism>
<evidence type="ECO:0000313" key="3">
    <source>
        <dbReference type="Proteomes" id="UP000202784"/>
    </source>
</evidence>
<sequence>MNIFATDQSPRISARVLPDKHIVKMPLESCQMLAIIFSKWYYDWGTINKLDGTPYATAKGAFRNHPSTKWAGDNIYNTAWLIAHGNSLAFEYYLRYGKIHSCTKTLFEAKSLFHRMTGESITCYSMADNFARAMPEEWKYDDSIDTFTAYKRYINSKPWVSENYLRNPDRKPEWIS</sequence>
<reference evidence="3 4" key="1">
    <citation type="journal article" date="2016" name="Virology">
        <title>The genomic content and context of auxiliary metabolic genes in marine cyanomyoviruses.</title>
        <authorList>
            <person name="Crummett L.T."/>
            <person name="Puxty R.J."/>
            <person name="Weihe C."/>
            <person name="Marston M.F."/>
            <person name="Martiny J.B."/>
        </authorList>
    </citation>
    <scope>NUCLEOTIDE SEQUENCE [LARGE SCALE GENOMIC DNA]</scope>
    <source>
        <strain evidence="1">0808SB05</strain>
        <strain evidence="2">1109NB16</strain>
    </source>
</reference>
<gene>
    <name evidence="2" type="ORF">N161109_126</name>
    <name evidence="1" type="ORF">S050808_126</name>
</gene>